<gene>
    <name evidence="2" type="ORF">CARN5_2759</name>
</gene>
<reference evidence="2" key="1">
    <citation type="submission" date="2009-10" db="EMBL/GenBank/DDBJ databases">
        <title>Diversity of trophic interactions inside an arsenic-rich microbial ecosystem.</title>
        <authorList>
            <person name="Bertin P.N."/>
            <person name="Heinrich-Salmeron A."/>
            <person name="Pelletier E."/>
            <person name="Goulhen-Chollet F."/>
            <person name="Arsene-Ploetze F."/>
            <person name="Gallien S."/>
            <person name="Calteau A."/>
            <person name="Vallenet D."/>
            <person name="Casiot C."/>
            <person name="Chane-Woon-Ming B."/>
            <person name="Giloteaux L."/>
            <person name="Barakat M."/>
            <person name="Bonnefoy V."/>
            <person name="Bruneel O."/>
            <person name="Chandler M."/>
            <person name="Cleiss J."/>
            <person name="Duran R."/>
            <person name="Elbaz-Poulichet F."/>
            <person name="Fonknechten N."/>
            <person name="Lauga B."/>
            <person name="Mornico D."/>
            <person name="Ortet P."/>
            <person name="Schaeffer C."/>
            <person name="Siguier P."/>
            <person name="Alexander Thil Smith A."/>
            <person name="Van Dorsselaer A."/>
            <person name="Weissenbach J."/>
            <person name="Medigue C."/>
            <person name="Le Paslier D."/>
        </authorList>
    </citation>
    <scope>NUCLEOTIDE SEQUENCE</scope>
</reference>
<protein>
    <submittedName>
        <fullName evidence="2">Uncharacterized protein</fullName>
    </submittedName>
</protein>
<accession>E6Q9D9</accession>
<sequence>MSRTRSAVTPSFPSFAKRRWFTIRQARNGDYTDLQDKGGASGFDLSPCDRLESRYRRDGRAAEGAPLLREYGAKHSIEGSNPSLSATLTGLKS</sequence>
<comment type="caution">
    <text evidence="2">The sequence shown here is derived from an EMBL/GenBank/DDBJ whole genome shotgun (WGS) entry which is preliminary data.</text>
</comment>
<feature type="compositionally biased region" description="Polar residues" evidence="1">
    <location>
        <begin position="78"/>
        <end position="93"/>
    </location>
</feature>
<evidence type="ECO:0000313" key="2">
    <source>
        <dbReference type="EMBL" id="CBI03815.1"/>
    </source>
</evidence>
<proteinExistence type="predicted"/>
<name>E6Q9D9_9ZZZZ</name>
<evidence type="ECO:0000256" key="1">
    <source>
        <dbReference type="SAM" id="MobiDB-lite"/>
    </source>
</evidence>
<dbReference type="EMBL" id="CABP01000027">
    <property type="protein sequence ID" value="CBI03815.1"/>
    <property type="molecule type" value="Genomic_DNA"/>
</dbReference>
<dbReference type="AlphaFoldDB" id="E6Q9D9"/>
<feature type="region of interest" description="Disordered" evidence="1">
    <location>
        <begin position="73"/>
        <end position="93"/>
    </location>
</feature>
<organism evidence="2">
    <name type="scientific">mine drainage metagenome</name>
    <dbReference type="NCBI Taxonomy" id="410659"/>
    <lineage>
        <taxon>unclassified sequences</taxon>
        <taxon>metagenomes</taxon>
        <taxon>ecological metagenomes</taxon>
    </lineage>
</organism>